<sequence>MYNPLQRGIAMIQSATRGNGENEERRCQTRENQTHRPSFPMLLLHGCYIRGGVGPEINPYFMTVCNLIKKTEYLREKRICEEYDI</sequence>
<dbReference type="AlphaFoldDB" id="A0A151N618"/>
<dbReference type="EMBL" id="AKHW03004004">
    <property type="protein sequence ID" value="KYO32157.1"/>
    <property type="molecule type" value="Genomic_DNA"/>
</dbReference>
<evidence type="ECO:0000313" key="2">
    <source>
        <dbReference type="EMBL" id="KYO32157.1"/>
    </source>
</evidence>
<name>A0A151N618_ALLMI</name>
<feature type="region of interest" description="Disordered" evidence="1">
    <location>
        <begin position="13"/>
        <end position="33"/>
    </location>
</feature>
<feature type="compositionally biased region" description="Basic and acidic residues" evidence="1">
    <location>
        <begin position="20"/>
        <end position="33"/>
    </location>
</feature>
<evidence type="ECO:0000256" key="1">
    <source>
        <dbReference type="SAM" id="MobiDB-lite"/>
    </source>
</evidence>
<gene>
    <name evidence="2" type="ORF">Y1Q_0007150</name>
</gene>
<evidence type="ECO:0000313" key="3">
    <source>
        <dbReference type="Proteomes" id="UP000050525"/>
    </source>
</evidence>
<accession>A0A151N618</accession>
<protein>
    <submittedName>
        <fullName evidence="2">Uncharacterized protein</fullName>
    </submittedName>
</protein>
<proteinExistence type="predicted"/>
<dbReference type="Proteomes" id="UP000050525">
    <property type="component" value="Unassembled WGS sequence"/>
</dbReference>
<comment type="caution">
    <text evidence="2">The sequence shown here is derived from an EMBL/GenBank/DDBJ whole genome shotgun (WGS) entry which is preliminary data.</text>
</comment>
<reference evidence="2 3" key="1">
    <citation type="journal article" date="2012" name="Genome Biol.">
        <title>Sequencing three crocodilian genomes to illuminate the evolution of archosaurs and amniotes.</title>
        <authorList>
            <person name="St John J.A."/>
            <person name="Braun E.L."/>
            <person name="Isberg S.R."/>
            <person name="Miles L.G."/>
            <person name="Chong A.Y."/>
            <person name="Gongora J."/>
            <person name="Dalzell P."/>
            <person name="Moran C."/>
            <person name="Bed'hom B."/>
            <person name="Abzhanov A."/>
            <person name="Burgess S.C."/>
            <person name="Cooksey A.M."/>
            <person name="Castoe T.A."/>
            <person name="Crawford N.G."/>
            <person name="Densmore L.D."/>
            <person name="Drew J.C."/>
            <person name="Edwards S.V."/>
            <person name="Faircloth B.C."/>
            <person name="Fujita M.K."/>
            <person name="Greenwold M.J."/>
            <person name="Hoffmann F.G."/>
            <person name="Howard J.M."/>
            <person name="Iguchi T."/>
            <person name="Janes D.E."/>
            <person name="Khan S.Y."/>
            <person name="Kohno S."/>
            <person name="de Koning A.J."/>
            <person name="Lance S.L."/>
            <person name="McCarthy F.M."/>
            <person name="McCormack J.E."/>
            <person name="Merchant M.E."/>
            <person name="Peterson D.G."/>
            <person name="Pollock D.D."/>
            <person name="Pourmand N."/>
            <person name="Raney B.J."/>
            <person name="Roessler K.A."/>
            <person name="Sanford J.R."/>
            <person name="Sawyer R.H."/>
            <person name="Schmidt C.J."/>
            <person name="Triplett E.W."/>
            <person name="Tuberville T.D."/>
            <person name="Venegas-Anaya M."/>
            <person name="Howard J.T."/>
            <person name="Jarvis E.D."/>
            <person name="Guillette L.J.Jr."/>
            <person name="Glenn T.C."/>
            <person name="Green R.E."/>
            <person name="Ray D.A."/>
        </authorList>
    </citation>
    <scope>NUCLEOTIDE SEQUENCE [LARGE SCALE GENOMIC DNA]</scope>
    <source>
        <strain evidence="2">KSC_2009_1</strain>
    </source>
</reference>
<keyword evidence="3" id="KW-1185">Reference proteome</keyword>
<organism evidence="2 3">
    <name type="scientific">Alligator mississippiensis</name>
    <name type="common">American alligator</name>
    <dbReference type="NCBI Taxonomy" id="8496"/>
    <lineage>
        <taxon>Eukaryota</taxon>
        <taxon>Metazoa</taxon>
        <taxon>Chordata</taxon>
        <taxon>Craniata</taxon>
        <taxon>Vertebrata</taxon>
        <taxon>Euteleostomi</taxon>
        <taxon>Archelosauria</taxon>
        <taxon>Archosauria</taxon>
        <taxon>Crocodylia</taxon>
        <taxon>Alligatoridae</taxon>
        <taxon>Alligatorinae</taxon>
        <taxon>Alligator</taxon>
    </lineage>
</organism>